<accession>A0AAW6TWM2</accession>
<feature type="transmembrane region" description="Helical" evidence="1">
    <location>
        <begin position="42"/>
        <end position="64"/>
    </location>
</feature>
<sequence length="66" mass="7025">MLDPDQQRECREIAAAIIERVLDRHIEACPHGRNLAILQAKIVGLAAGVGMVGASAVFSLAKLFGL</sequence>
<evidence type="ECO:0000256" key="1">
    <source>
        <dbReference type="SAM" id="Phobius"/>
    </source>
</evidence>
<dbReference type="RefSeq" id="WP_349243282.1">
    <property type="nucleotide sequence ID" value="NZ_JASCXX010000002.1"/>
</dbReference>
<keyword evidence="1" id="KW-0812">Transmembrane</keyword>
<name>A0AAW6TWM2_9BACT</name>
<dbReference type="AlphaFoldDB" id="A0AAW6TWM2"/>
<dbReference type="Proteomes" id="UP001431776">
    <property type="component" value="Unassembled WGS sequence"/>
</dbReference>
<keyword evidence="1" id="KW-1133">Transmembrane helix</keyword>
<protein>
    <submittedName>
        <fullName evidence="2">Uncharacterized protein</fullName>
    </submittedName>
</protein>
<proteinExistence type="predicted"/>
<comment type="caution">
    <text evidence="2">The sequence shown here is derived from an EMBL/GenBank/DDBJ whole genome shotgun (WGS) entry which is preliminary data.</text>
</comment>
<dbReference type="EMBL" id="JASCXX010000002">
    <property type="protein sequence ID" value="MDI6447871.1"/>
    <property type="molecule type" value="Genomic_DNA"/>
</dbReference>
<reference evidence="2" key="1">
    <citation type="submission" date="2023-05" db="EMBL/GenBank/DDBJ databases">
        <title>Anaerotaeda fermentans gen. nov., sp. nov., a novel anaerobic planctomycete of the new family within the order Sedimentisphaerales isolated from Taman Peninsula, Russia.</title>
        <authorList>
            <person name="Khomyakova M.A."/>
            <person name="Merkel A.Y."/>
            <person name="Slobodkin A.I."/>
        </authorList>
    </citation>
    <scope>NUCLEOTIDE SEQUENCE</scope>
    <source>
        <strain evidence="2">M17dextr</strain>
    </source>
</reference>
<keyword evidence="3" id="KW-1185">Reference proteome</keyword>
<evidence type="ECO:0000313" key="3">
    <source>
        <dbReference type="Proteomes" id="UP001431776"/>
    </source>
</evidence>
<gene>
    <name evidence="2" type="ORF">QJ522_02350</name>
</gene>
<organism evidence="2 3">
    <name type="scientific">Anaerobaca lacustris</name>
    <dbReference type="NCBI Taxonomy" id="3044600"/>
    <lineage>
        <taxon>Bacteria</taxon>
        <taxon>Pseudomonadati</taxon>
        <taxon>Planctomycetota</taxon>
        <taxon>Phycisphaerae</taxon>
        <taxon>Sedimentisphaerales</taxon>
        <taxon>Anaerobacaceae</taxon>
        <taxon>Anaerobaca</taxon>
    </lineage>
</organism>
<keyword evidence="1" id="KW-0472">Membrane</keyword>
<evidence type="ECO:0000313" key="2">
    <source>
        <dbReference type="EMBL" id="MDI6447871.1"/>
    </source>
</evidence>